<evidence type="ECO:0000313" key="4">
    <source>
        <dbReference type="Proteomes" id="UP000189545"/>
    </source>
</evidence>
<dbReference type="OrthoDB" id="4463518at2"/>
<dbReference type="Pfam" id="PF13884">
    <property type="entry name" value="Peptidase_S74"/>
    <property type="match status" value="1"/>
</dbReference>
<dbReference type="AlphaFoldDB" id="A0A1S6HTF2"/>
<reference evidence="3 4" key="1">
    <citation type="submission" date="2016-03" db="EMBL/GenBank/DDBJ databases">
        <title>Complete genome sequence of Shewanella psychrophila WP2, a deep sea bacterium isolated from west Pacific sediment.</title>
        <authorList>
            <person name="Xu G."/>
            <person name="Jian H."/>
        </authorList>
    </citation>
    <scope>NUCLEOTIDE SEQUENCE [LARGE SCALE GENOMIC DNA]</scope>
    <source>
        <strain evidence="3 4">WP2</strain>
    </source>
</reference>
<dbReference type="STRING" id="225848.Sps_03712"/>
<feature type="signal peptide" evidence="1">
    <location>
        <begin position="1"/>
        <end position="32"/>
    </location>
</feature>
<proteinExistence type="predicted"/>
<accession>A0A1S6HTF2</accession>
<dbReference type="InterPro" id="IPR030392">
    <property type="entry name" value="S74_ICA"/>
</dbReference>
<dbReference type="PROSITE" id="PS51688">
    <property type="entry name" value="ICA"/>
    <property type="match status" value="1"/>
</dbReference>
<gene>
    <name evidence="3" type="ORF">Sps_03712</name>
</gene>
<protein>
    <submittedName>
        <fullName evidence="3">Chaperone of endosialidase</fullName>
    </submittedName>
</protein>
<feature type="chain" id="PRO_5012797421" evidence="1">
    <location>
        <begin position="33"/>
        <end position="458"/>
    </location>
</feature>
<feature type="domain" description="Peptidase S74" evidence="2">
    <location>
        <begin position="368"/>
        <end position="458"/>
    </location>
</feature>
<evidence type="ECO:0000259" key="2">
    <source>
        <dbReference type="PROSITE" id="PS51688"/>
    </source>
</evidence>
<evidence type="ECO:0000313" key="3">
    <source>
        <dbReference type="EMBL" id="AQS38830.1"/>
    </source>
</evidence>
<keyword evidence="1" id="KW-0732">Signal</keyword>
<dbReference type="EMBL" id="CP014782">
    <property type="protein sequence ID" value="AQS38830.1"/>
    <property type="molecule type" value="Genomic_DNA"/>
</dbReference>
<dbReference type="Proteomes" id="UP000189545">
    <property type="component" value="Chromosome"/>
</dbReference>
<sequence length="458" mass="48694">MNKNMSISMKTTLRVLPLSLAISMVMATSVHADQVILDDLIVDGSNCVGMDCVNGESFGFDTLRLKENNLRIKFIDTSSTSSFPSNDWQITANDSANGGANKFSIDDIDGGRTPFTLEAGAPSHSLYVDDGGRLGLGTNTPVVDVHIKSGNTPTLRLEQDGSSGFTPQTWDVAGNEANFFIRDATNGSTLPFRIFPGAPSSALSIAADGDVGIGTTSPVGRFDVKNQGNNRTILSLSDAGDLGIGNGSAALYYGVQANLDIKGEANDSTMFGMTTQLDSRNSSIAFLGENTVRKWLLSSRNSSDAGRSATDDRFAISNGASSEVFTVHQNGSVYFGDSPSSLNNNTTHAIDTSTGAHLTIGGVWTNASSRELKDKITSISIDAAVTALKQLKPVTYIYKAEPSETYAGFISEDVPELVATNDRKSLASMDIIAVLTRVVQNQNEKIDILNNKLEMLGK</sequence>
<name>A0A1S6HTF2_9GAMM</name>
<dbReference type="KEGG" id="spsw:Sps_03712"/>
<dbReference type="RefSeq" id="WP_077753811.1">
    <property type="nucleotide sequence ID" value="NZ_CP014782.1"/>
</dbReference>
<evidence type="ECO:0000256" key="1">
    <source>
        <dbReference type="SAM" id="SignalP"/>
    </source>
</evidence>
<organism evidence="3 4">
    <name type="scientific">Shewanella psychrophila</name>
    <dbReference type="NCBI Taxonomy" id="225848"/>
    <lineage>
        <taxon>Bacteria</taxon>
        <taxon>Pseudomonadati</taxon>
        <taxon>Pseudomonadota</taxon>
        <taxon>Gammaproteobacteria</taxon>
        <taxon>Alteromonadales</taxon>
        <taxon>Shewanellaceae</taxon>
        <taxon>Shewanella</taxon>
    </lineage>
</organism>
<keyword evidence="4" id="KW-1185">Reference proteome</keyword>